<dbReference type="InterPro" id="IPR050109">
    <property type="entry name" value="HTH-type_TetR-like_transc_reg"/>
</dbReference>
<dbReference type="Pfam" id="PF00440">
    <property type="entry name" value="TetR_N"/>
    <property type="match status" value="1"/>
</dbReference>
<keyword evidence="3 5" id="KW-0238">DNA-binding</keyword>
<dbReference type="InterPro" id="IPR036271">
    <property type="entry name" value="Tet_transcr_reg_TetR-rel_C_sf"/>
</dbReference>
<dbReference type="SUPFAM" id="SSF46689">
    <property type="entry name" value="Homeodomain-like"/>
    <property type="match status" value="1"/>
</dbReference>
<gene>
    <name evidence="7" type="ORF">GCM10010430_11630</name>
</gene>
<evidence type="ECO:0000256" key="3">
    <source>
        <dbReference type="ARBA" id="ARBA00023125"/>
    </source>
</evidence>
<evidence type="ECO:0000259" key="6">
    <source>
        <dbReference type="PROSITE" id="PS50977"/>
    </source>
</evidence>
<dbReference type="Gene3D" id="1.10.357.10">
    <property type="entry name" value="Tetracycline Repressor, domain 2"/>
    <property type="match status" value="1"/>
</dbReference>
<dbReference type="PANTHER" id="PTHR30055">
    <property type="entry name" value="HTH-TYPE TRANSCRIPTIONAL REGULATOR RUTR"/>
    <property type="match status" value="1"/>
</dbReference>
<protein>
    <recommendedName>
        <fullName evidence="6">HTH tetR-type domain-containing protein</fullName>
    </recommendedName>
</protein>
<sequence length="215" mass="22358">MAATARRAGLSRTKVLTAALQLADREGVEKLSMRRLGTELGVEAMTLYHYLPNKAALLDGLVELVVSAVRPTPSGPPEEWPRWLREFAVRLRAELLRHPGVLPLVASRPARTADALAAVEEAAAALGRAGIAPLVALRIINSVTTAVIGHCLAEADPPGDTAAAGTGPDLTGFPVLAAAAAAGLGTPADHQARFDLVLNTLLTGLAGHHPAPRPR</sequence>
<dbReference type="RefSeq" id="WP_344635125.1">
    <property type="nucleotide sequence ID" value="NZ_BAAATR010000004.1"/>
</dbReference>
<evidence type="ECO:0000313" key="7">
    <source>
        <dbReference type="EMBL" id="GAA2232694.1"/>
    </source>
</evidence>
<dbReference type="InterPro" id="IPR009057">
    <property type="entry name" value="Homeodomain-like_sf"/>
</dbReference>
<evidence type="ECO:0000256" key="1">
    <source>
        <dbReference type="ARBA" id="ARBA00022491"/>
    </source>
</evidence>
<dbReference type="SUPFAM" id="SSF48498">
    <property type="entry name" value="Tetracyclin repressor-like, C-terminal domain"/>
    <property type="match status" value="1"/>
</dbReference>
<dbReference type="EMBL" id="BAAATR010000004">
    <property type="protein sequence ID" value="GAA2232694.1"/>
    <property type="molecule type" value="Genomic_DNA"/>
</dbReference>
<accession>A0ABN3DJ28</accession>
<evidence type="ECO:0000256" key="2">
    <source>
        <dbReference type="ARBA" id="ARBA00023015"/>
    </source>
</evidence>
<evidence type="ECO:0000256" key="4">
    <source>
        <dbReference type="ARBA" id="ARBA00023163"/>
    </source>
</evidence>
<dbReference type="PANTHER" id="PTHR30055:SF151">
    <property type="entry name" value="TRANSCRIPTIONAL REGULATORY PROTEIN"/>
    <property type="match status" value="1"/>
</dbReference>
<reference evidence="7 8" key="1">
    <citation type="journal article" date="2019" name="Int. J. Syst. Evol. Microbiol.">
        <title>The Global Catalogue of Microorganisms (GCM) 10K type strain sequencing project: providing services to taxonomists for standard genome sequencing and annotation.</title>
        <authorList>
            <consortium name="The Broad Institute Genomics Platform"/>
            <consortium name="The Broad Institute Genome Sequencing Center for Infectious Disease"/>
            <person name="Wu L."/>
            <person name="Ma J."/>
        </authorList>
    </citation>
    <scope>NUCLEOTIDE SEQUENCE [LARGE SCALE GENOMIC DNA]</scope>
    <source>
        <strain evidence="7 8">JCM 7356</strain>
    </source>
</reference>
<keyword evidence="2" id="KW-0805">Transcription regulation</keyword>
<dbReference type="PRINTS" id="PR00400">
    <property type="entry name" value="TETREPRESSOR"/>
</dbReference>
<comment type="caution">
    <text evidence="7">The sequence shown here is derived from an EMBL/GenBank/DDBJ whole genome shotgun (WGS) entry which is preliminary data.</text>
</comment>
<keyword evidence="4" id="KW-0804">Transcription</keyword>
<keyword evidence="1" id="KW-0678">Repressor</keyword>
<evidence type="ECO:0000313" key="8">
    <source>
        <dbReference type="Proteomes" id="UP001500305"/>
    </source>
</evidence>
<dbReference type="Proteomes" id="UP001500305">
    <property type="component" value="Unassembled WGS sequence"/>
</dbReference>
<dbReference type="PROSITE" id="PS50977">
    <property type="entry name" value="HTH_TETR_2"/>
    <property type="match status" value="1"/>
</dbReference>
<keyword evidence="8" id="KW-1185">Reference proteome</keyword>
<feature type="domain" description="HTH tetR-type" evidence="6">
    <location>
        <begin position="9"/>
        <end position="69"/>
    </location>
</feature>
<organism evidence="7 8">
    <name type="scientific">Kitasatospora cystarginea</name>
    <dbReference type="NCBI Taxonomy" id="58350"/>
    <lineage>
        <taxon>Bacteria</taxon>
        <taxon>Bacillati</taxon>
        <taxon>Actinomycetota</taxon>
        <taxon>Actinomycetes</taxon>
        <taxon>Kitasatosporales</taxon>
        <taxon>Streptomycetaceae</taxon>
        <taxon>Kitasatospora</taxon>
    </lineage>
</organism>
<evidence type="ECO:0000256" key="5">
    <source>
        <dbReference type="PROSITE-ProRule" id="PRU00335"/>
    </source>
</evidence>
<dbReference type="InterPro" id="IPR001647">
    <property type="entry name" value="HTH_TetR"/>
</dbReference>
<dbReference type="InterPro" id="IPR004111">
    <property type="entry name" value="Repressor_TetR_C"/>
</dbReference>
<dbReference type="InterPro" id="IPR003012">
    <property type="entry name" value="Tet_transcr_reg_TetR"/>
</dbReference>
<proteinExistence type="predicted"/>
<feature type="DNA-binding region" description="H-T-H motif" evidence="5">
    <location>
        <begin position="32"/>
        <end position="51"/>
    </location>
</feature>
<dbReference type="Pfam" id="PF02909">
    <property type="entry name" value="TetR_C_1"/>
    <property type="match status" value="1"/>
</dbReference>
<name>A0ABN3DJ28_9ACTN</name>